<dbReference type="Proteomes" id="UP000217838">
    <property type="component" value="Unassembled WGS sequence"/>
</dbReference>
<proteinExistence type="predicted"/>
<sequence>MYLGDMFNGKPLGHQVLAQRSVPVVHNNMEGSCFPRVVDLSFIRAPCWFGVARAADGVYKIMKYTDPILDGTKGSWESLSDSYNDNGWKIVTRLVSRRDEDGSDGSSADSISLKRHLPTRESLCSRWNGYKVTDLNDRENAPELGVHDGMISAVRKVRAQTVDRMLARDVVKRGYSA</sequence>
<comment type="caution">
    <text evidence="1">The sequence shown here is derived from an EMBL/GenBank/DDBJ whole genome shotgun (WGS) entry which is preliminary data.</text>
</comment>
<protein>
    <submittedName>
        <fullName evidence="1">Uncharacterized protein</fullName>
    </submittedName>
</protein>
<name>A0A2A4YC93_UNCAE</name>
<reference evidence="2" key="1">
    <citation type="submission" date="2017-08" db="EMBL/GenBank/DDBJ databases">
        <title>A dynamic microbial community with high functional redundancy inhabits the cold, oxic subseafloor aquifer.</title>
        <authorList>
            <person name="Tully B.J."/>
            <person name="Wheat C.G."/>
            <person name="Glazer B.T."/>
            <person name="Huber J.A."/>
        </authorList>
    </citation>
    <scope>NUCLEOTIDE SEQUENCE [LARGE SCALE GENOMIC DNA]</scope>
</reference>
<accession>A0A2A4YC93</accession>
<evidence type="ECO:0000313" key="1">
    <source>
        <dbReference type="EMBL" id="PCI92089.1"/>
    </source>
</evidence>
<evidence type="ECO:0000313" key="2">
    <source>
        <dbReference type="Proteomes" id="UP000217838"/>
    </source>
</evidence>
<dbReference type="EMBL" id="NVUU01000118">
    <property type="protein sequence ID" value="PCI92089.1"/>
    <property type="molecule type" value="Genomic_DNA"/>
</dbReference>
<dbReference type="AlphaFoldDB" id="A0A2A4YC93"/>
<organism evidence="1 2">
    <name type="scientific">Aerophobetes bacterium</name>
    <dbReference type="NCBI Taxonomy" id="2030807"/>
    <lineage>
        <taxon>Bacteria</taxon>
        <taxon>Candidatus Aerophobota</taxon>
    </lineage>
</organism>
<gene>
    <name evidence="1" type="ORF">COB11_07905</name>
</gene>